<dbReference type="InterPro" id="IPR050469">
    <property type="entry name" value="Diguanylate_Cyclase"/>
</dbReference>
<organism evidence="5 6">
    <name type="scientific">Denitrificimonas halotolerans</name>
    <dbReference type="NCBI Taxonomy" id="3098930"/>
    <lineage>
        <taxon>Bacteria</taxon>
        <taxon>Pseudomonadati</taxon>
        <taxon>Pseudomonadota</taxon>
        <taxon>Gammaproteobacteria</taxon>
        <taxon>Pseudomonadales</taxon>
        <taxon>Pseudomonadaceae</taxon>
        <taxon>Denitrificimonas</taxon>
    </lineage>
</organism>
<feature type="transmembrane region" description="Helical" evidence="3">
    <location>
        <begin position="94"/>
        <end position="113"/>
    </location>
</feature>
<accession>A0ABU5GNH4</accession>
<dbReference type="Proteomes" id="UP001294570">
    <property type="component" value="Unassembled WGS sequence"/>
</dbReference>
<dbReference type="PANTHER" id="PTHR45138">
    <property type="entry name" value="REGULATORY COMPONENTS OF SENSORY TRANSDUCTION SYSTEM"/>
    <property type="match status" value="1"/>
</dbReference>
<proteinExistence type="predicted"/>
<dbReference type="RefSeq" id="WP_321552184.1">
    <property type="nucleotide sequence ID" value="NZ_JAXIVU010000001.1"/>
</dbReference>
<comment type="caution">
    <text evidence="5">The sequence shown here is derived from an EMBL/GenBank/DDBJ whole genome shotgun (WGS) entry which is preliminary data.</text>
</comment>
<dbReference type="NCBIfam" id="TIGR00254">
    <property type="entry name" value="GGDEF"/>
    <property type="match status" value="1"/>
</dbReference>
<feature type="transmembrane region" description="Helical" evidence="3">
    <location>
        <begin position="189"/>
        <end position="215"/>
    </location>
</feature>
<evidence type="ECO:0000256" key="2">
    <source>
        <dbReference type="ARBA" id="ARBA00034247"/>
    </source>
</evidence>
<keyword evidence="3" id="KW-0472">Membrane</keyword>
<protein>
    <recommendedName>
        <fullName evidence="1">diguanylate cyclase</fullName>
        <ecNumber evidence="1">2.7.7.65</ecNumber>
    </recommendedName>
</protein>
<reference evidence="5 6" key="1">
    <citation type="submission" date="2023-12" db="EMBL/GenBank/DDBJ databases">
        <title>Denitrificimonas halotolerans sp. nov.,a novel species isolated from landfill leachate.</title>
        <authorList>
            <person name="Wang S."/>
        </authorList>
    </citation>
    <scope>NUCLEOTIDE SEQUENCE [LARGE SCALE GENOMIC DNA]</scope>
    <source>
        <strain evidence="5 6">JX-1</strain>
    </source>
</reference>
<dbReference type="SUPFAM" id="SSF55073">
    <property type="entry name" value="Nucleotide cyclase"/>
    <property type="match status" value="1"/>
</dbReference>
<keyword evidence="3" id="KW-0812">Transmembrane</keyword>
<dbReference type="GO" id="GO:0052621">
    <property type="term" value="F:diguanylate cyclase activity"/>
    <property type="evidence" value="ECO:0007669"/>
    <property type="project" value="UniProtKB-EC"/>
</dbReference>
<feature type="domain" description="GGDEF" evidence="4">
    <location>
        <begin position="253"/>
        <end position="384"/>
    </location>
</feature>
<dbReference type="EC" id="2.7.7.65" evidence="1"/>
<keyword evidence="5" id="KW-0808">Transferase</keyword>
<feature type="transmembrane region" description="Helical" evidence="3">
    <location>
        <begin position="37"/>
        <end position="57"/>
    </location>
</feature>
<sequence>MNLQKEIQLLTLSGPCIAAILALIFYGLWLHQRTERYLLLLGGAYFLYATSLTMQILKLPANPGTNALITATLYLVGIILLCQGVLSRHKKNTPYLFQLLISAAILIGIYYFYYIHNSVIARIYILNFGVGFILLSCLLALKALRSNKRIEQILYWTFAAFTLNFFIRPPLTLLIPQFPTGTAHFNSSIFWLTLQVSLLVFVILLAVVNIIATLLDHIDILRKERDEDGLTNCLNRRGFFTTLQHITSDNPNQQRYILLADLDHFKAINDTYGHAVGDEILRLFASTARKILAKEDIIGRIGGEEFIFILNSPCSAQHAIELANKLRQAISTAKCTAVSPAISFTASFGLSPFYTPIDTAIQQADNFLYCAKNSGRNNVSVNPSLLKSHI</sequence>
<comment type="catalytic activity">
    <reaction evidence="2">
        <text>2 GTP = 3',3'-c-di-GMP + 2 diphosphate</text>
        <dbReference type="Rhea" id="RHEA:24898"/>
        <dbReference type="ChEBI" id="CHEBI:33019"/>
        <dbReference type="ChEBI" id="CHEBI:37565"/>
        <dbReference type="ChEBI" id="CHEBI:58805"/>
        <dbReference type="EC" id="2.7.7.65"/>
    </reaction>
</comment>
<name>A0ABU5GNH4_9GAMM</name>
<feature type="transmembrane region" description="Helical" evidence="3">
    <location>
        <begin position="153"/>
        <end position="169"/>
    </location>
</feature>
<evidence type="ECO:0000313" key="6">
    <source>
        <dbReference type="Proteomes" id="UP001294570"/>
    </source>
</evidence>
<dbReference type="InterPro" id="IPR043128">
    <property type="entry name" value="Rev_trsase/Diguanyl_cyclase"/>
</dbReference>
<keyword evidence="3" id="KW-1133">Transmembrane helix</keyword>
<evidence type="ECO:0000313" key="5">
    <source>
        <dbReference type="EMBL" id="MDY7218082.1"/>
    </source>
</evidence>
<dbReference type="PROSITE" id="PS50887">
    <property type="entry name" value="GGDEF"/>
    <property type="match status" value="1"/>
</dbReference>
<feature type="transmembrane region" description="Helical" evidence="3">
    <location>
        <begin position="12"/>
        <end position="30"/>
    </location>
</feature>
<evidence type="ECO:0000259" key="4">
    <source>
        <dbReference type="PROSITE" id="PS50887"/>
    </source>
</evidence>
<evidence type="ECO:0000256" key="1">
    <source>
        <dbReference type="ARBA" id="ARBA00012528"/>
    </source>
</evidence>
<keyword evidence="6" id="KW-1185">Reference proteome</keyword>
<dbReference type="Gene3D" id="3.30.70.270">
    <property type="match status" value="1"/>
</dbReference>
<dbReference type="CDD" id="cd01949">
    <property type="entry name" value="GGDEF"/>
    <property type="match status" value="1"/>
</dbReference>
<dbReference type="SMART" id="SM00267">
    <property type="entry name" value="GGDEF"/>
    <property type="match status" value="1"/>
</dbReference>
<dbReference type="Pfam" id="PF00990">
    <property type="entry name" value="GGDEF"/>
    <property type="match status" value="1"/>
</dbReference>
<evidence type="ECO:0000256" key="3">
    <source>
        <dbReference type="SAM" id="Phobius"/>
    </source>
</evidence>
<dbReference type="EMBL" id="JAXIVU010000001">
    <property type="protein sequence ID" value="MDY7218082.1"/>
    <property type="molecule type" value="Genomic_DNA"/>
</dbReference>
<gene>
    <name evidence="5" type="ORF">TOI97_00585</name>
</gene>
<feature type="transmembrane region" description="Helical" evidence="3">
    <location>
        <begin position="119"/>
        <end position="141"/>
    </location>
</feature>
<feature type="transmembrane region" description="Helical" evidence="3">
    <location>
        <begin position="63"/>
        <end position="82"/>
    </location>
</feature>
<dbReference type="InterPro" id="IPR000160">
    <property type="entry name" value="GGDEF_dom"/>
</dbReference>
<dbReference type="PANTHER" id="PTHR45138:SF9">
    <property type="entry name" value="DIGUANYLATE CYCLASE DGCM-RELATED"/>
    <property type="match status" value="1"/>
</dbReference>
<keyword evidence="5" id="KW-0548">Nucleotidyltransferase</keyword>
<dbReference type="InterPro" id="IPR029787">
    <property type="entry name" value="Nucleotide_cyclase"/>
</dbReference>